<feature type="compositionally biased region" description="Low complexity" evidence="2">
    <location>
        <begin position="326"/>
        <end position="337"/>
    </location>
</feature>
<dbReference type="InterPro" id="IPR015943">
    <property type="entry name" value="WD40/YVTN_repeat-like_dom_sf"/>
</dbReference>
<dbReference type="InterPro" id="IPR052818">
    <property type="entry name" value="NEDD1_Spindle_Assembly"/>
</dbReference>
<evidence type="ECO:0000256" key="2">
    <source>
        <dbReference type="SAM" id="MobiDB-lite"/>
    </source>
</evidence>
<evidence type="ECO:0000313" key="4">
    <source>
        <dbReference type="Proteomes" id="UP001498398"/>
    </source>
</evidence>
<feature type="region of interest" description="Disordered" evidence="2">
    <location>
        <begin position="300"/>
        <end position="663"/>
    </location>
</feature>
<protein>
    <recommendedName>
        <fullName evidence="5">WD40 repeat-like protein</fullName>
    </recommendedName>
</protein>
<dbReference type="SUPFAM" id="SSF50978">
    <property type="entry name" value="WD40 repeat-like"/>
    <property type="match status" value="1"/>
</dbReference>
<dbReference type="Proteomes" id="UP001498398">
    <property type="component" value="Unassembled WGS sequence"/>
</dbReference>
<organism evidence="3 4">
    <name type="scientific">Marasmiellus scandens</name>
    <dbReference type="NCBI Taxonomy" id="2682957"/>
    <lineage>
        <taxon>Eukaryota</taxon>
        <taxon>Fungi</taxon>
        <taxon>Dikarya</taxon>
        <taxon>Basidiomycota</taxon>
        <taxon>Agaricomycotina</taxon>
        <taxon>Agaricomycetes</taxon>
        <taxon>Agaricomycetidae</taxon>
        <taxon>Agaricales</taxon>
        <taxon>Marasmiineae</taxon>
        <taxon>Omphalotaceae</taxon>
        <taxon>Marasmiellus</taxon>
    </lineage>
</organism>
<gene>
    <name evidence="3" type="ORF">VKT23_004738</name>
</gene>
<feature type="compositionally biased region" description="Low complexity" evidence="2">
    <location>
        <begin position="308"/>
        <end position="319"/>
    </location>
</feature>
<keyword evidence="4" id="KW-1185">Reference proteome</keyword>
<feature type="compositionally biased region" description="Low complexity" evidence="2">
    <location>
        <begin position="569"/>
        <end position="583"/>
    </location>
</feature>
<accession>A0ABR1JV24</accession>
<evidence type="ECO:0000256" key="1">
    <source>
        <dbReference type="SAM" id="Coils"/>
    </source>
</evidence>
<feature type="compositionally biased region" description="Acidic residues" evidence="2">
    <location>
        <begin position="651"/>
        <end position="663"/>
    </location>
</feature>
<feature type="region of interest" description="Disordered" evidence="2">
    <location>
        <begin position="692"/>
        <end position="715"/>
    </location>
</feature>
<feature type="compositionally biased region" description="Polar residues" evidence="2">
    <location>
        <begin position="392"/>
        <end position="408"/>
    </location>
</feature>
<dbReference type="PANTHER" id="PTHR44414">
    <property type="entry name" value="PROTEIN NEDD1"/>
    <property type="match status" value="1"/>
</dbReference>
<dbReference type="PANTHER" id="PTHR44414:SF1">
    <property type="entry name" value="PROTEIN NEDD1"/>
    <property type="match status" value="1"/>
</dbReference>
<dbReference type="EMBL" id="JBANRG010000004">
    <property type="protein sequence ID" value="KAK7467686.1"/>
    <property type="molecule type" value="Genomic_DNA"/>
</dbReference>
<dbReference type="InterPro" id="IPR036322">
    <property type="entry name" value="WD40_repeat_dom_sf"/>
</dbReference>
<proteinExistence type="predicted"/>
<comment type="caution">
    <text evidence="3">The sequence shown here is derived from an EMBL/GenBank/DDBJ whole genome shotgun (WGS) entry which is preliminary data.</text>
</comment>
<dbReference type="InterPro" id="IPR001680">
    <property type="entry name" value="WD40_rpt"/>
</dbReference>
<evidence type="ECO:0008006" key="5">
    <source>
        <dbReference type="Google" id="ProtNLM"/>
    </source>
</evidence>
<feature type="compositionally biased region" description="Low complexity" evidence="2">
    <location>
        <begin position="509"/>
        <end position="545"/>
    </location>
</feature>
<keyword evidence="1" id="KW-0175">Coiled coil</keyword>
<evidence type="ECO:0000313" key="3">
    <source>
        <dbReference type="EMBL" id="KAK7467686.1"/>
    </source>
</evidence>
<sequence length="846" mass="89755">MLAVTTTDALSVLDAPILKKSPSSFPSCLSFIYPPTSSAWSHDNASLFVSSAHVIHKYNSSTNSLKDIYTTNDDETISQIAVKDNSSLVFAADDKVHILELGSSKVSQTFDTHKSHITSISLSNDSTLLASTSSSAVHIHNIVSESHTVLRGLPTTDDQTISTCYFHPHTRTKLLLGIGKQLVVYDTTRPSAPVKVIPLNEASSSGDIQAIGCSPFSKTLVAVATTGGSVGLVDLEKEKGLFRTLNVKVPLSSLSFSPEGASIYLGTENGKVLVVDLRGLDKPPKTIVVSDIGSKVIAMSVQKKSKSTTDSKTPSSSSSAVDRKPSSTSTVSTLKSKGTPARPTRVVSGVSPSTTKSPAPLRKTASEATATKNKPEAGSGLRKVFSPVRSPLRSSQTMNANEDGSSAQIDILPTLSRRNKDKDKDGGTVKGVGKTSPGKVLQAQDKDKKRVGRITTSVSSASNVGRASFKSPSASTASVAGRIKERERTTSTASSASTTRTRTRDRTESVASASSRVTSRSSASSSSSSSSSRTRSTSATSSGSVPPVPPIPEDVKASLAVPLGRARQVSGGTTVGSRTRTPSPELPEIRDPVTPMPGRGIKRSKMRELGLGTPGLGVVDKGKGKGKNVGFDGDEDGAGSNSGFGSGHEDIGEDTSEDDDDDDEAHELLKLKSNSSQDRKKQLRDEMQMQMQISPRRSVPSGLSASVSASGSPIPYSWAKMNGSPARNSGGPNANANLGLPLTGSPSQNPQGFLRNVIQDILVDYHTQTRQEILGLHLDLVRMGRGWRKEVGEVKGLVEELVENQSQNIHHLSNEDVGRLVREMKELKEENKRLKEENERLRMGIV</sequence>
<feature type="compositionally biased region" description="Low complexity" evidence="2">
    <location>
        <begin position="431"/>
        <end position="440"/>
    </location>
</feature>
<feature type="compositionally biased region" description="Low complexity" evidence="2">
    <location>
        <begin position="490"/>
        <end position="500"/>
    </location>
</feature>
<feature type="coiled-coil region" evidence="1">
    <location>
        <begin position="817"/>
        <end position="844"/>
    </location>
</feature>
<feature type="compositionally biased region" description="Basic and acidic residues" evidence="2">
    <location>
        <begin position="418"/>
        <end position="427"/>
    </location>
</feature>
<dbReference type="SMART" id="SM00320">
    <property type="entry name" value="WD40"/>
    <property type="match status" value="3"/>
</dbReference>
<feature type="compositionally biased region" description="Low complexity" evidence="2">
    <location>
        <begin position="698"/>
        <end position="713"/>
    </location>
</feature>
<name>A0ABR1JV24_9AGAR</name>
<reference evidence="3 4" key="1">
    <citation type="submission" date="2024-01" db="EMBL/GenBank/DDBJ databases">
        <title>A draft genome for the cacao thread blight pathogen Marasmiellus scandens.</title>
        <authorList>
            <person name="Baruah I.K."/>
            <person name="Leung J."/>
            <person name="Bukari Y."/>
            <person name="Amoako-Attah I."/>
            <person name="Meinhardt L.W."/>
            <person name="Bailey B.A."/>
            <person name="Cohen S.P."/>
        </authorList>
    </citation>
    <scope>NUCLEOTIDE SEQUENCE [LARGE SCALE GENOMIC DNA]</scope>
    <source>
        <strain evidence="3 4">GH-19</strain>
    </source>
</reference>
<feature type="compositionally biased region" description="Polar residues" evidence="2">
    <location>
        <begin position="454"/>
        <end position="478"/>
    </location>
</feature>
<dbReference type="Gene3D" id="2.130.10.10">
    <property type="entry name" value="YVTN repeat-like/Quinoprotein amine dehydrogenase"/>
    <property type="match status" value="2"/>
</dbReference>